<dbReference type="PRINTS" id="PR01270">
    <property type="entry name" value="HDASUPER"/>
</dbReference>
<evidence type="ECO:0000256" key="2">
    <source>
        <dbReference type="ARBA" id="ARBA00005947"/>
    </source>
</evidence>
<reference evidence="7 8" key="1">
    <citation type="submission" date="2019-04" db="EMBL/GenBank/DDBJ databases">
        <title>Phreatobacter aquaticus sp. nov.</title>
        <authorList>
            <person name="Choi A."/>
        </authorList>
    </citation>
    <scope>NUCLEOTIDE SEQUENCE [LARGE SCALE GENOMIC DNA]</scope>
    <source>
        <strain evidence="7 8">KCTC 52518</strain>
    </source>
</reference>
<evidence type="ECO:0000256" key="1">
    <source>
        <dbReference type="ARBA" id="ARBA00001947"/>
    </source>
</evidence>
<dbReference type="GO" id="GO:0040029">
    <property type="term" value="P:epigenetic regulation of gene expression"/>
    <property type="evidence" value="ECO:0007669"/>
    <property type="project" value="TreeGrafter"/>
</dbReference>
<proteinExistence type="inferred from homology"/>
<dbReference type="GO" id="GO:0016787">
    <property type="term" value="F:hydrolase activity"/>
    <property type="evidence" value="ECO:0007669"/>
    <property type="project" value="UniProtKB-KW"/>
</dbReference>
<name>A0A4D7B471_9HYPH</name>
<dbReference type="RefSeq" id="WP_136963149.1">
    <property type="nucleotide sequence ID" value="NZ_CP039690.1"/>
</dbReference>
<organism evidence="7 8">
    <name type="scientific">Phreatobacter stygius</name>
    <dbReference type="NCBI Taxonomy" id="1940610"/>
    <lineage>
        <taxon>Bacteria</taxon>
        <taxon>Pseudomonadati</taxon>
        <taxon>Pseudomonadota</taxon>
        <taxon>Alphaproteobacteria</taxon>
        <taxon>Hyphomicrobiales</taxon>
        <taxon>Phreatobacteraceae</taxon>
        <taxon>Phreatobacter</taxon>
    </lineage>
</organism>
<evidence type="ECO:0000313" key="7">
    <source>
        <dbReference type="EMBL" id="QCI67721.1"/>
    </source>
</evidence>
<evidence type="ECO:0000256" key="3">
    <source>
        <dbReference type="ARBA" id="ARBA00022723"/>
    </source>
</evidence>
<dbReference type="KEGG" id="pstg:E8M01_27965"/>
<comment type="similarity">
    <text evidence="2">Belongs to the histone deacetylase family.</text>
</comment>
<accession>A0A4D7B471</accession>
<dbReference type="InterPro" id="IPR023696">
    <property type="entry name" value="Ureohydrolase_dom_sf"/>
</dbReference>
<dbReference type="InterPro" id="IPR000286">
    <property type="entry name" value="HDACs"/>
</dbReference>
<keyword evidence="8" id="KW-1185">Reference proteome</keyword>
<dbReference type="InterPro" id="IPR023801">
    <property type="entry name" value="His_deacetylse_dom"/>
</dbReference>
<evidence type="ECO:0000256" key="4">
    <source>
        <dbReference type="ARBA" id="ARBA00022801"/>
    </source>
</evidence>
<dbReference type="CDD" id="cd10001">
    <property type="entry name" value="HDAC_classII_APAH"/>
    <property type="match status" value="1"/>
</dbReference>
<feature type="domain" description="Histone deacetylase" evidence="6">
    <location>
        <begin position="28"/>
        <end position="334"/>
    </location>
</feature>
<gene>
    <name evidence="7" type="ORF">E8M01_27965</name>
</gene>
<evidence type="ECO:0000313" key="8">
    <source>
        <dbReference type="Proteomes" id="UP000298781"/>
    </source>
</evidence>
<protein>
    <submittedName>
        <fullName evidence="7">Histone deacetylase family protein</fullName>
    </submittedName>
</protein>
<comment type="cofactor">
    <cofactor evidence="1">
        <name>Zn(2+)</name>
        <dbReference type="ChEBI" id="CHEBI:29105"/>
    </cofactor>
</comment>
<keyword evidence="4" id="KW-0378">Hydrolase</keyword>
<dbReference type="InterPro" id="IPR037138">
    <property type="entry name" value="His_deacetylse_dom_sf"/>
</dbReference>
<dbReference type="Proteomes" id="UP000298781">
    <property type="component" value="Chromosome"/>
</dbReference>
<dbReference type="GO" id="GO:0046872">
    <property type="term" value="F:metal ion binding"/>
    <property type="evidence" value="ECO:0007669"/>
    <property type="project" value="UniProtKB-KW"/>
</dbReference>
<keyword evidence="5" id="KW-0862">Zinc</keyword>
<evidence type="ECO:0000256" key="5">
    <source>
        <dbReference type="ARBA" id="ARBA00022833"/>
    </source>
</evidence>
<dbReference type="PANTHER" id="PTHR10625">
    <property type="entry name" value="HISTONE DEACETYLASE HDAC1-RELATED"/>
    <property type="match status" value="1"/>
</dbReference>
<dbReference type="PANTHER" id="PTHR10625:SF17">
    <property type="entry name" value="HISTONE DEACETYLASE 8"/>
    <property type="match status" value="1"/>
</dbReference>
<dbReference type="AlphaFoldDB" id="A0A4D7B471"/>
<dbReference type="OrthoDB" id="9808367at2"/>
<keyword evidence="3" id="KW-0479">Metal-binding</keyword>
<dbReference type="EMBL" id="CP039690">
    <property type="protein sequence ID" value="QCI67721.1"/>
    <property type="molecule type" value="Genomic_DNA"/>
</dbReference>
<sequence>MKAAFTDLHRGHDPKRFVLRGKFAQGEERPERADRLTAGLQAGNHTLHPAEIFGQGPRLGVHTVDYLRFLEEAAAEWKLLADASDEVLGNVHPVRRGGTMPLSLTGRAGWYMQDMACGIGPETWIAASSATDVAVTAAEFVIEGERAAYALCRPPGHHAYRDMAGGHCFINNTAVAAQYLRSVHDRVAVLDIDIHHGNGTQAIFYDRPDVLTVSVHADPNRFYPFFWGYAHERGEGAGEGFNLNIPVAQGADNGAYVAAIEHSARTIAAFDPGVLVVALGLDASSDDPFGGAKVTAEGFRQAGAAIARMGLPTLFVQEGGYLSDSLGPNLTAVLGGFEAAA</sequence>
<dbReference type="GO" id="GO:0004407">
    <property type="term" value="F:histone deacetylase activity"/>
    <property type="evidence" value="ECO:0007669"/>
    <property type="project" value="TreeGrafter"/>
</dbReference>
<evidence type="ECO:0000259" key="6">
    <source>
        <dbReference type="Pfam" id="PF00850"/>
    </source>
</evidence>
<dbReference type="SUPFAM" id="SSF52768">
    <property type="entry name" value="Arginase/deacetylase"/>
    <property type="match status" value="1"/>
</dbReference>
<dbReference type="Gene3D" id="3.40.800.20">
    <property type="entry name" value="Histone deacetylase domain"/>
    <property type="match status" value="1"/>
</dbReference>
<dbReference type="Pfam" id="PF00850">
    <property type="entry name" value="Hist_deacetyl"/>
    <property type="match status" value="1"/>
</dbReference>